<evidence type="ECO:0000256" key="6">
    <source>
        <dbReference type="ARBA" id="ARBA00022989"/>
    </source>
</evidence>
<evidence type="ECO:0000256" key="3">
    <source>
        <dbReference type="ARBA" id="ARBA00022475"/>
    </source>
</evidence>
<keyword evidence="7 8" id="KW-0472">Membrane</keyword>
<dbReference type="PANTHER" id="PTHR43357:SF3">
    <property type="entry name" value="FE(3+)-TRANSPORT SYSTEM PERMEASE PROTEIN FBPB 2"/>
    <property type="match status" value="1"/>
</dbReference>
<dbReference type="PANTHER" id="PTHR43357">
    <property type="entry name" value="INNER MEMBRANE ABC TRANSPORTER PERMEASE PROTEIN YDCV"/>
    <property type="match status" value="1"/>
</dbReference>
<dbReference type="GO" id="GO:0055085">
    <property type="term" value="P:transmembrane transport"/>
    <property type="evidence" value="ECO:0007669"/>
    <property type="project" value="InterPro"/>
</dbReference>
<feature type="transmembrane region" description="Helical" evidence="8">
    <location>
        <begin position="120"/>
        <end position="145"/>
    </location>
</feature>
<keyword evidence="5 8" id="KW-0812">Transmembrane</keyword>
<feature type="transmembrane region" description="Helical" evidence="8">
    <location>
        <begin position="307"/>
        <end position="329"/>
    </location>
</feature>
<dbReference type="Gene3D" id="1.10.3720.10">
    <property type="entry name" value="MetI-like"/>
    <property type="match status" value="2"/>
</dbReference>
<evidence type="ECO:0000256" key="1">
    <source>
        <dbReference type="ARBA" id="ARBA00004429"/>
    </source>
</evidence>
<comment type="subcellular location">
    <subcellularLocation>
        <location evidence="1">Cell inner membrane</location>
        <topology evidence="1">Multi-pass membrane protein</topology>
    </subcellularLocation>
    <subcellularLocation>
        <location evidence="8">Cell membrane</location>
        <topology evidence="8">Multi-pass membrane protein</topology>
    </subcellularLocation>
</comment>
<evidence type="ECO:0000256" key="2">
    <source>
        <dbReference type="ARBA" id="ARBA00022448"/>
    </source>
</evidence>
<evidence type="ECO:0000256" key="4">
    <source>
        <dbReference type="ARBA" id="ARBA00022519"/>
    </source>
</evidence>
<evidence type="ECO:0000256" key="5">
    <source>
        <dbReference type="ARBA" id="ARBA00022692"/>
    </source>
</evidence>
<feature type="transmembrane region" description="Helical" evidence="8">
    <location>
        <begin position="341"/>
        <end position="366"/>
    </location>
</feature>
<comment type="similarity">
    <text evidence="8">Belongs to the binding-protein-dependent transport system permease family.</text>
</comment>
<feature type="transmembrane region" description="Helical" evidence="8">
    <location>
        <begin position="229"/>
        <end position="253"/>
    </location>
</feature>
<evidence type="ECO:0000259" key="9">
    <source>
        <dbReference type="PROSITE" id="PS50928"/>
    </source>
</evidence>
<keyword evidence="4" id="KW-0997">Cell inner membrane</keyword>
<proteinExistence type="inferred from homology"/>
<feature type="transmembrane region" description="Helical" evidence="8">
    <location>
        <begin position="444"/>
        <end position="464"/>
    </location>
</feature>
<dbReference type="InterPro" id="IPR035906">
    <property type="entry name" value="MetI-like_sf"/>
</dbReference>
<evidence type="ECO:0000256" key="8">
    <source>
        <dbReference type="RuleBase" id="RU363032"/>
    </source>
</evidence>
<dbReference type="GO" id="GO:0005886">
    <property type="term" value="C:plasma membrane"/>
    <property type="evidence" value="ECO:0007669"/>
    <property type="project" value="UniProtKB-SubCell"/>
</dbReference>
<sequence>MAFSERNAELLWRTGVLAVTVTASCLVIGVACAWLITRSDIPFRRTLGVLFTLPLAVPSLVAGSAWLSVWPGIAGFGGVFLVLTLGSYPFVMLPVMAALRSGDIATEEAARSLGKGPVRTFFLVTVRGVRPAAAAGSLLTMLYVLGDFAAPSLMRYETFTIGIFASYRGAFDRTPAAIFGCVLVLVAAIIMIMERRARGKAARFGQIRVGKGVSSRPPVVPLGRAKWPAFIGSLGLLGGAIGFPVGIVIQWFISGSSRGFDMERIVETTANTLWFSAGGALLAVVMAFPIAVLAARHDSTLSRSLESVSYLGHALPAITIGLAFVFVGIRVVPGWYQQTPLLVLAYAVLFLPLAVVAVRAGIAAAPASLEEVSRSLGKNGIITHLRVTIPLAIPGVAAGVALVFLSAAKELPATLLLRPTGANTLTTEMWTLTNRMMFAASAPYALLLLLVSAIPALVMGLAVIERKKKREGKQKWQM</sequence>
<feature type="transmembrane region" description="Helical" evidence="8">
    <location>
        <begin position="12"/>
        <end position="36"/>
    </location>
</feature>
<dbReference type="SUPFAM" id="SSF161098">
    <property type="entry name" value="MetI-like"/>
    <property type="match status" value="2"/>
</dbReference>
<dbReference type="InterPro" id="IPR000515">
    <property type="entry name" value="MetI-like"/>
</dbReference>
<keyword evidence="2 8" id="KW-0813">Transport</keyword>
<evidence type="ECO:0000313" key="10">
    <source>
        <dbReference type="EMBL" id="NLS09909.1"/>
    </source>
</evidence>
<feature type="transmembrane region" description="Helical" evidence="8">
    <location>
        <begin position="273"/>
        <end position="295"/>
    </location>
</feature>
<dbReference type="EMBL" id="JABAHY010000006">
    <property type="protein sequence ID" value="NLS09909.1"/>
    <property type="molecule type" value="Genomic_DNA"/>
</dbReference>
<feature type="transmembrane region" description="Helical" evidence="8">
    <location>
        <begin position="73"/>
        <end position="99"/>
    </location>
</feature>
<protein>
    <submittedName>
        <fullName evidence="10">Iron ABC transporter permease</fullName>
    </submittedName>
</protein>
<accession>A0A7X8YDU2</accession>
<dbReference type="AlphaFoldDB" id="A0A7X8YDU2"/>
<organism evidence="10 11">
    <name type="scientific">Nesterenkonia sedimenti</name>
    <dbReference type="NCBI Taxonomy" id="1463632"/>
    <lineage>
        <taxon>Bacteria</taxon>
        <taxon>Bacillati</taxon>
        <taxon>Actinomycetota</taxon>
        <taxon>Actinomycetes</taxon>
        <taxon>Micrococcales</taxon>
        <taxon>Micrococcaceae</taxon>
        <taxon>Nesterenkonia</taxon>
    </lineage>
</organism>
<gene>
    <name evidence="10" type="ORF">HGQ17_07810</name>
</gene>
<feature type="transmembrane region" description="Helical" evidence="8">
    <location>
        <begin position="387"/>
        <end position="408"/>
    </location>
</feature>
<keyword evidence="6 8" id="KW-1133">Transmembrane helix</keyword>
<feature type="transmembrane region" description="Helical" evidence="8">
    <location>
        <begin position="48"/>
        <end position="67"/>
    </location>
</feature>
<evidence type="ECO:0000256" key="7">
    <source>
        <dbReference type="ARBA" id="ARBA00023136"/>
    </source>
</evidence>
<evidence type="ECO:0000313" key="11">
    <source>
        <dbReference type="Proteomes" id="UP000523139"/>
    </source>
</evidence>
<dbReference type="PROSITE" id="PS51257">
    <property type="entry name" value="PROKAR_LIPOPROTEIN"/>
    <property type="match status" value="1"/>
</dbReference>
<comment type="caution">
    <text evidence="10">The sequence shown here is derived from an EMBL/GenBank/DDBJ whole genome shotgun (WGS) entry which is preliminary data.</text>
</comment>
<dbReference type="CDD" id="cd06261">
    <property type="entry name" value="TM_PBP2"/>
    <property type="match status" value="2"/>
</dbReference>
<keyword evidence="11" id="KW-1185">Reference proteome</keyword>
<reference evidence="10 11" key="1">
    <citation type="submission" date="2020-04" db="EMBL/GenBank/DDBJ databases">
        <title>Nesterenkonia sp. nov., isolated from marine sediment.</title>
        <authorList>
            <person name="Zhang G."/>
        </authorList>
    </citation>
    <scope>NUCLEOTIDE SEQUENCE [LARGE SCALE GENOMIC DNA]</scope>
    <source>
        <strain evidence="10 11">MY13</strain>
    </source>
</reference>
<dbReference type="Pfam" id="PF00528">
    <property type="entry name" value="BPD_transp_1"/>
    <property type="match status" value="2"/>
</dbReference>
<dbReference type="PROSITE" id="PS50928">
    <property type="entry name" value="ABC_TM1"/>
    <property type="match status" value="2"/>
</dbReference>
<dbReference type="Proteomes" id="UP000523139">
    <property type="component" value="Unassembled WGS sequence"/>
</dbReference>
<feature type="domain" description="ABC transmembrane type-1" evidence="9">
    <location>
        <begin position="269"/>
        <end position="459"/>
    </location>
</feature>
<feature type="transmembrane region" description="Helical" evidence="8">
    <location>
        <begin position="176"/>
        <end position="193"/>
    </location>
</feature>
<keyword evidence="3" id="KW-1003">Cell membrane</keyword>
<feature type="domain" description="ABC transmembrane type-1" evidence="9">
    <location>
        <begin position="11"/>
        <end position="194"/>
    </location>
</feature>
<name>A0A7X8YDU2_9MICC</name>